<gene>
    <name evidence="4" type="ORF">OESDEN_07379</name>
</gene>
<dbReference type="InterPro" id="IPR010255">
    <property type="entry name" value="Haem_peroxidase_sf"/>
</dbReference>
<protein>
    <submittedName>
        <fullName evidence="4">ShTK domain protein</fullName>
    </submittedName>
</protein>
<keyword evidence="2" id="KW-1015">Disulfide bond</keyword>
<evidence type="ECO:0000256" key="2">
    <source>
        <dbReference type="PROSITE-ProRule" id="PRU01005"/>
    </source>
</evidence>
<dbReference type="PROSITE" id="PS51670">
    <property type="entry name" value="SHKT"/>
    <property type="match status" value="1"/>
</dbReference>
<accession>A0A0B1T9B6</accession>
<evidence type="ECO:0000259" key="3">
    <source>
        <dbReference type="PROSITE" id="PS51670"/>
    </source>
</evidence>
<name>A0A0B1T9B6_OESDE</name>
<dbReference type="SMART" id="SM00254">
    <property type="entry name" value="ShKT"/>
    <property type="match status" value="1"/>
</dbReference>
<reference evidence="4 5" key="1">
    <citation type="submission" date="2014-03" db="EMBL/GenBank/DDBJ databases">
        <title>Draft genome of the hookworm Oesophagostomum dentatum.</title>
        <authorList>
            <person name="Mitreva M."/>
        </authorList>
    </citation>
    <scope>NUCLEOTIDE SEQUENCE [LARGE SCALE GENOMIC DNA]</scope>
    <source>
        <strain evidence="4 5">OD-Hann</strain>
    </source>
</reference>
<dbReference type="SUPFAM" id="SSF48113">
    <property type="entry name" value="Heme-dependent peroxidases"/>
    <property type="match status" value="1"/>
</dbReference>
<keyword evidence="5" id="KW-1185">Reference proteome</keyword>
<dbReference type="EMBL" id="KN551174">
    <property type="protein sequence ID" value="KHJ92726.1"/>
    <property type="molecule type" value="Genomic_DNA"/>
</dbReference>
<dbReference type="Pfam" id="PF01549">
    <property type="entry name" value="ShK"/>
    <property type="match status" value="1"/>
</dbReference>
<dbReference type="PANTHER" id="PTHR11475">
    <property type="entry name" value="OXIDASE/PEROXIDASE"/>
    <property type="match status" value="1"/>
</dbReference>
<feature type="domain" description="ShKT" evidence="3">
    <location>
        <begin position="3"/>
        <end position="37"/>
    </location>
</feature>
<comment type="caution">
    <text evidence="2">Lacks conserved residue(s) required for the propagation of feature annotation.</text>
</comment>
<dbReference type="Pfam" id="PF03098">
    <property type="entry name" value="An_peroxidase"/>
    <property type="match status" value="1"/>
</dbReference>
<evidence type="ECO:0000313" key="4">
    <source>
        <dbReference type="EMBL" id="KHJ92726.1"/>
    </source>
</evidence>
<dbReference type="OrthoDB" id="5847667at2759"/>
<dbReference type="Gene3D" id="1.10.640.10">
    <property type="entry name" value="Haem peroxidase domain superfamily, animal type"/>
    <property type="match status" value="1"/>
</dbReference>
<evidence type="ECO:0000313" key="5">
    <source>
        <dbReference type="Proteomes" id="UP000053660"/>
    </source>
</evidence>
<dbReference type="PANTHER" id="PTHR11475:SF51">
    <property type="entry name" value="SHKT DOMAIN-CONTAINING PROTEIN"/>
    <property type="match status" value="1"/>
</dbReference>
<sequence>MACIDRHRLCSFWSAIKECETNAVWMLSNCPKSCKACKGRTIGPSGGSRKDGGFRIEDCTFVTTHEGRSKVQLSFRESQLLGGYDEYTLLDTSHRKTLSINDVRNSNANFNCAPTQTTPNCNRNLCYHLRFRSFDGTCNNFDKPLIGSAFSALMRLKDPMYDNGLNAPTSSFSRTRPSSRDASRLLLSSPAQIPHHSNALLMQWGQFTAHDIAKTTMLNNQECAACTSNKGRCFSVFLSRTDPTKC</sequence>
<dbReference type="InterPro" id="IPR037120">
    <property type="entry name" value="Haem_peroxidase_sf_animal"/>
</dbReference>
<dbReference type="GO" id="GO:0020037">
    <property type="term" value="F:heme binding"/>
    <property type="evidence" value="ECO:0007669"/>
    <property type="project" value="InterPro"/>
</dbReference>
<keyword evidence="1" id="KW-0560">Oxidoreductase</keyword>
<feature type="disulfide bond" evidence="2">
    <location>
        <begin position="3"/>
        <end position="37"/>
    </location>
</feature>
<dbReference type="AlphaFoldDB" id="A0A0B1T9B6"/>
<dbReference type="PROSITE" id="PS50292">
    <property type="entry name" value="PEROXIDASE_3"/>
    <property type="match status" value="1"/>
</dbReference>
<keyword evidence="1" id="KW-0575">Peroxidase</keyword>
<dbReference type="GO" id="GO:0004601">
    <property type="term" value="F:peroxidase activity"/>
    <property type="evidence" value="ECO:0007669"/>
    <property type="project" value="UniProtKB-KW"/>
</dbReference>
<evidence type="ECO:0000256" key="1">
    <source>
        <dbReference type="ARBA" id="ARBA00022559"/>
    </source>
</evidence>
<dbReference type="Proteomes" id="UP000053660">
    <property type="component" value="Unassembled WGS sequence"/>
</dbReference>
<dbReference type="GO" id="GO:0005615">
    <property type="term" value="C:extracellular space"/>
    <property type="evidence" value="ECO:0007669"/>
    <property type="project" value="TreeGrafter"/>
</dbReference>
<dbReference type="InterPro" id="IPR003582">
    <property type="entry name" value="ShKT_dom"/>
</dbReference>
<proteinExistence type="predicted"/>
<organism evidence="4 5">
    <name type="scientific">Oesophagostomum dentatum</name>
    <name type="common">Nodular worm</name>
    <dbReference type="NCBI Taxonomy" id="61180"/>
    <lineage>
        <taxon>Eukaryota</taxon>
        <taxon>Metazoa</taxon>
        <taxon>Ecdysozoa</taxon>
        <taxon>Nematoda</taxon>
        <taxon>Chromadorea</taxon>
        <taxon>Rhabditida</taxon>
        <taxon>Rhabditina</taxon>
        <taxon>Rhabditomorpha</taxon>
        <taxon>Strongyloidea</taxon>
        <taxon>Strongylidae</taxon>
        <taxon>Oesophagostomum</taxon>
    </lineage>
</organism>
<dbReference type="GO" id="GO:0006979">
    <property type="term" value="P:response to oxidative stress"/>
    <property type="evidence" value="ECO:0007669"/>
    <property type="project" value="InterPro"/>
</dbReference>
<dbReference type="InterPro" id="IPR019791">
    <property type="entry name" value="Haem_peroxidase_animal"/>
</dbReference>